<dbReference type="InterPro" id="IPR044946">
    <property type="entry name" value="Restrct_endonuc_typeI_TRD_sf"/>
</dbReference>
<dbReference type="EMBL" id="CP132507">
    <property type="protein sequence ID" value="WNO05767.1"/>
    <property type="molecule type" value="Genomic_DNA"/>
</dbReference>
<evidence type="ECO:0000259" key="4">
    <source>
        <dbReference type="Pfam" id="PF01420"/>
    </source>
</evidence>
<dbReference type="PANTHER" id="PTHR30408">
    <property type="entry name" value="TYPE-1 RESTRICTION ENZYME ECOKI SPECIFICITY PROTEIN"/>
    <property type="match status" value="1"/>
</dbReference>
<feature type="domain" description="Type I restriction modification DNA specificity" evidence="4">
    <location>
        <begin position="7"/>
        <end position="166"/>
    </location>
</feature>
<dbReference type="CDD" id="cd17246">
    <property type="entry name" value="RMtype1_S_SonII-TRD2-CR2_like"/>
    <property type="match status" value="1"/>
</dbReference>
<feature type="domain" description="Type I restriction modification DNA specificity" evidence="4">
    <location>
        <begin position="198"/>
        <end position="372"/>
    </location>
</feature>
<dbReference type="InterPro" id="IPR052021">
    <property type="entry name" value="Type-I_RS_S_subunit"/>
</dbReference>
<keyword evidence="5" id="KW-0255">Endonuclease</keyword>
<gene>
    <name evidence="5" type="ORF">RAN89_04865</name>
</gene>
<dbReference type="EC" id="3.1.21.-" evidence="5"/>
<keyword evidence="5" id="KW-0378">Hydrolase</keyword>
<keyword evidence="6" id="KW-1185">Reference proteome</keyword>
<organism evidence="5 6">
    <name type="scientific">Rhodoferax mekongensis</name>
    <dbReference type="NCBI Taxonomy" id="3068341"/>
    <lineage>
        <taxon>Bacteria</taxon>
        <taxon>Pseudomonadati</taxon>
        <taxon>Pseudomonadota</taxon>
        <taxon>Betaproteobacteria</taxon>
        <taxon>Burkholderiales</taxon>
        <taxon>Comamonadaceae</taxon>
        <taxon>Rhodoferax</taxon>
    </lineage>
</organism>
<evidence type="ECO:0000256" key="3">
    <source>
        <dbReference type="ARBA" id="ARBA00023125"/>
    </source>
</evidence>
<dbReference type="GO" id="GO:0016787">
    <property type="term" value="F:hydrolase activity"/>
    <property type="evidence" value="ECO:0007669"/>
    <property type="project" value="UniProtKB-KW"/>
</dbReference>
<keyword evidence="2" id="KW-0680">Restriction system</keyword>
<keyword evidence="3" id="KW-0238">DNA-binding</keyword>
<evidence type="ECO:0000256" key="1">
    <source>
        <dbReference type="ARBA" id="ARBA00010923"/>
    </source>
</evidence>
<dbReference type="Proteomes" id="UP001302257">
    <property type="component" value="Chromosome"/>
</dbReference>
<dbReference type="InterPro" id="IPR000055">
    <property type="entry name" value="Restrct_endonuc_typeI_TRD"/>
</dbReference>
<dbReference type="SUPFAM" id="SSF116734">
    <property type="entry name" value="DNA methylase specificity domain"/>
    <property type="match status" value="2"/>
</dbReference>
<protein>
    <submittedName>
        <fullName evidence="5">Restriction endonuclease subunit S</fullName>
        <ecNumber evidence="5">3.1.21.-</ecNumber>
    </submittedName>
</protein>
<evidence type="ECO:0000313" key="5">
    <source>
        <dbReference type="EMBL" id="WNO05767.1"/>
    </source>
</evidence>
<evidence type="ECO:0000313" key="6">
    <source>
        <dbReference type="Proteomes" id="UP001302257"/>
    </source>
</evidence>
<keyword evidence="5" id="KW-0540">Nuclease</keyword>
<reference evidence="5 6" key="1">
    <citation type="submission" date="2023-08" db="EMBL/GenBank/DDBJ databases">
        <title>Rhodoferax potami sp. nov. and Rhodoferax mekongensis sp. nov., isolated from the Mekong River in Thailand.</title>
        <authorList>
            <person name="Kitikhun S."/>
            <person name="Charoenyingcharoen P."/>
            <person name="Siriarchawattana P."/>
            <person name="Likhitrattanapisal S."/>
            <person name="Nilsakha T."/>
            <person name="Chanpet A."/>
            <person name="Rattanawaree P."/>
            <person name="Ingsriswang S."/>
        </authorList>
    </citation>
    <scope>NUCLEOTIDE SEQUENCE [LARGE SCALE GENOMIC DNA]</scope>
    <source>
        <strain evidence="5 6">TBRC 17307</strain>
    </source>
</reference>
<dbReference type="Pfam" id="PF01420">
    <property type="entry name" value="Methylase_S"/>
    <property type="match status" value="2"/>
</dbReference>
<proteinExistence type="inferred from homology"/>
<dbReference type="CDD" id="cd17282">
    <property type="entry name" value="RMtype1_S_Eco16444ORF1681_TRD1-CR1_like"/>
    <property type="match status" value="1"/>
</dbReference>
<comment type="similarity">
    <text evidence="1">Belongs to the type-I restriction system S methylase family.</text>
</comment>
<accession>A0ABZ0B1P0</accession>
<dbReference type="GO" id="GO:0004519">
    <property type="term" value="F:endonuclease activity"/>
    <property type="evidence" value="ECO:0007669"/>
    <property type="project" value="UniProtKB-KW"/>
</dbReference>
<dbReference type="PANTHER" id="PTHR30408:SF12">
    <property type="entry name" value="TYPE I RESTRICTION ENZYME MJAVIII SPECIFICITY SUBUNIT"/>
    <property type="match status" value="1"/>
</dbReference>
<evidence type="ECO:0000256" key="2">
    <source>
        <dbReference type="ARBA" id="ARBA00022747"/>
    </source>
</evidence>
<name>A0ABZ0B1P0_9BURK</name>
<dbReference type="RefSeq" id="WP_313868503.1">
    <property type="nucleotide sequence ID" value="NZ_CP132507.1"/>
</dbReference>
<sequence>MSSFTTIADACELVTDGTHYTPKDVGNGIPFLTVKDVSDSGLDFAGCSFISESDYLAAKAGNSAPLRGDVLFSKDGTVGKVHVVATDQSFAVLSSLAILRPKAGLVDPGYLGHVLRSPAVLDDALKKKTGSAIRRIVLGDLKRVRLPLPTLEEQRLIAAILDQAETLRIQRRQALAHLDTLTQSLFLDMFGDPVVNPKGLPVVKFGDVGTLDRGISKHRPRNAPELLGGDHPLVQTGEVSNCDGYIRSYTHTYSDIGLRQSKMWPAGTLCITIAANIAKTGILTFDACFPDSVVGFRADDPATVEYVRVWLSILQKALEDSAPESAQKNINLAILRGLNIPLPSLPLQQTFATRIQAIEALKATHRTALAQLDALFASLQQRAFTGNL</sequence>
<dbReference type="Gene3D" id="3.90.220.20">
    <property type="entry name" value="DNA methylase specificity domains"/>
    <property type="match status" value="2"/>
</dbReference>